<dbReference type="PROSITE" id="PS00028">
    <property type="entry name" value="ZINC_FINGER_C2H2_1"/>
    <property type="match status" value="1"/>
</dbReference>
<dbReference type="SUPFAM" id="SSF57667">
    <property type="entry name" value="beta-beta-alpha zinc fingers"/>
    <property type="match status" value="1"/>
</dbReference>
<gene>
    <name evidence="4" type="ORF">CPB83DRAFT_406634</name>
</gene>
<comment type="caution">
    <text evidence="4">The sequence shown here is derived from an EMBL/GenBank/DDBJ whole genome shotgun (WGS) entry which is preliminary data.</text>
</comment>
<evidence type="ECO:0000256" key="2">
    <source>
        <dbReference type="SAM" id="MobiDB-lite"/>
    </source>
</evidence>
<dbReference type="OrthoDB" id="3437960at2759"/>
<dbReference type="EMBL" id="MU157827">
    <property type="protein sequence ID" value="KAF9533729.1"/>
    <property type="molecule type" value="Genomic_DNA"/>
</dbReference>
<reference evidence="4" key="1">
    <citation type="submission" date="2020-11" db="EMBL/GenBank/DDBJ databases">
        <authorList>
            <consortium name="DOE Joint Genome Institute"/>
            <person name="Ahrendt S."/>
            <person name="Riley R."/>
            <person name="Andreopoulos W."/>
            <person name="Labutti K."/>
            <person name="Pangilinan J."/>
            <person name="Ruiz-Duenas F.J."/>
            <person name="Barrasa J.M."/>
            <person name="Sanchez-Garcia M."/>
            <person name="Camarero S."/>
            <person name="Miyauchi S."/>
            <person name="Serrano A."/>
            <person name="Linde D."/>
            <person name="Babiker R."/>
            <person name="Drula E."/>
            <person name="Ayuso-Fernandez I."/>
            <person name="Pacheco R."/>
            <person name="Padilla G."/>
            <person name="Ferreira P."/>
            <person name="Barriuso J."/>
            <person name="Kellner H."/>
            <person name="Castanera R."/>
            <person name="Alfaro M."/>
            <person name="Ramirez L."/>
            <person name="Pisabarro A.G."/>
            <person name="Kuo A."/>
            <person name="Tritt A."/>
            <person name="Lipzen A."/>
            <person name="He G."/>
            <person name="Yan M."/>
            <person name="Ng V."/>
            <person name="Cullen D."/>
            <person name="Martin F."/>
            <person name="Rosso M.-N."/>
            <person name="Henrissat B."/>
            <person name="Hibbett D."/>
            <person name="Martinez A.T."/>
            <person name="Grigoriev I.V."/>
        </authorList>
    </citation>
    <scope>NUCLEOTIDE SEQUENCE</scope>
    <source>
        <strain evidence="4">CBS 506.95</strain>
    </source>
</reference>
<feature type="region of interest" description="Disordered" evidence="2">
    <location>
        <begin position="218"/>
        <end position="248"/>
    </location>
</feature>
<dbReference type="PROSITE" id="PS50157">
    <property type="entry name" value="ZINC_FINGER_C2H2_2"/>
    <property type="match status" value="1"/>
</dbReference>
<dbReference type="GO" id="GO:0008270">
    <property type="term" value="F:zinc ion binding"/>
    <property type="evidence" value="ECO:0007669"/>
    <property type="project" value="UniProtKB-KW"/>
</dbReference>
<sequence length="248" mass="27505">MGHFPMSGSQWQNGGQPPYYYYPQPQPEGFNTALQVSAAPEFGFGAHGNPAFSIDPAKLAEPLNPDLSIGVSHASGTGVPSFSVAGSMSTRRHLLQVRHKEAVYDILLQSSHKAEAAERVSSLAKDHNDDGYKTEFDKACLHHPKDSLTGRRKAEQRRTREPKFQCILCQDKMTTNNNLQNHYRSHLSLRKFQCPHCFTSFATDSIRARHLRNTVKCSGYNPNAVPKSKKEPSNKASNEHRASGSGTQ</sequence>
<evidence type="ECO:0000313" key="5">
    <source>
        <dbReference type="Proteomes" id="UP000807306"/>
    </source>
</evidence>
<keyword evidence="1" id="KW-0862">Zinc</keyword>
<protein>
    <recommendedName>
        <fullName evidence="3">C2H2-type domain-containing protein</fullName>
    </recommendedName>
</protein>
<name>A0A9P6ERI2_9AGAR</name>
<dbReference type="Proteomes" id="UP000807306">
    <property type="component" value="Unassembled WGS sequence"/>
</dbReference>
<dbReference type="InterPro" id="IPR013087">
    <property type="entry name" value="Znf_C2H2_type"/>
</dbReference>
<keyword evidence="1" id="KW-0863">Zinc-finger</keyword>
<dbReference type="Gene3D" id="3.30.160.60">
    <property type="entry name" value="Classic Zinc Finger"/>
    <property type="match status" value="1"/>
</dbReference>
<feature type="compositionally biased region" description="Basic and acidic residues" evidence="2">
    <location>
        <begin position="228"/>
        <end position="242"/>
    </location>
</feature>
<dbReference type="InterPro" id="IPR036236">
    <property type="entry name" value="Znf_C2H2_sf"/>
</dbReference>
<accession>A0A9P6ERI2</accession>
<organism evidence="4 5">
    <name type="scientific">Crepidotus variabilis</name>
    <dbReference type="NCBI Taxonomy" id="179855"/>
    <lineage>
        <taxon>Eukaryota</taxon>
        <taxon>Fungi</taxon>
        <taxon>Dikarya</taxon>
        <taxon>Basidiomycota</taxon>
        <taxon>Agaricomycotina</taxon>
        <taxon>Agaricomycetes</taxon>
        <taxon>Agaricomycetidae</taxon>
        <taxon>Agaricales</taxon>
        <taxon>Agaricineae</taxon>
        <taxon>Crepidotaceae</taxon>
        <taxon>Crepidotus</taxon>
    </lineage>
</organism>
<evidence type="ECO:0000259" key="3">
    <source>
        <dbReference type="PROSITE" id="PS50157"/>
    </source>
</evidence>
<keyword evidence="5" id="KW-1185">Reference proteome</keyword>
<keyword evidence="1" id="KW-0479">Metal-binding</keyword>
<feature type="domain" description="C2H2-type" evidence="3">
    <location>
        <begin position="164"/>
        <end position="191"/>
    </location>
</feature>
<evidence type="ECO:0000313" key="4">
    <source>
        <dbReference type="EMBL" id="KAF9533729.1"/>
    </source>
</evidence>
<proteinExistence type="predicted"/>
<evidence type="ECO:0000256" key="1">
    <source>
        <dbReference type="PROSITE-ProRule" id="PRU00042"/>
    </source>
</evidence>
<dbReference type="AlphaFoldDB" id="A0A9P6ERI2"/>
<dbReference type="SMART" id="SM00355">
    <property type="entry name" value="ZnF_C2H2"/>
    <property type="match status" value="2"/>
</dbReference>